<dbReference type="Gene3D" id="1.20.1280.50">
    <property type="match status" value="1"/>
</dbReference>
<feature type="region of interest" description="Disordered" evidence="1">
    <location>
        <begin position="380"/>
        <end position="404"/>
    </location>
</feature>
<evidence type="ECO:0000259" key="2">
    <source>
        <dbReference type="PROSITE" id="PS50181"/>
    </source>
</evidence>
<feature type="domain" description="F-box" evidence="2">
    <location>
        <begin position="4"/>
        <end position="53"/>
    </location>
</feature>
<dbReference type="Proteomes" id="UP000078284">
    <property type="component" value="Chromosome 1"/>
</dbReference>
<dbReference type="InterPro" id="IPR013187">
    <property type="entry name" value="F-box-assoc_dom_typ3"/>
</dbReference>
<dbReference type="EMBL" id="LUHQ01000001">
    <property type="protein sequence ID" value="OAP18696.1"/>
    <property type="molecule type" value="Genomic_DNA"/>
</dbReference>
<dbReference type="InterPro" id="IPR001810">
    <property type="entry name" value="F-box_dom"/>
</dbReference>
<dbReference type="InterPro" id="IPR036047">
    <property type="entry name" value="F-box-like_dom_sf"/>
</dbReference>
<protein>
    <recommendedName>
        <fullName evidence="2">F-box domain-containing protein</fullName>
    </recommendedName>
</protein>
<comment type="caution">
    <text evidence="3">The sequence shown here is derived from an EMBL/GenBank/DDBJ whole genome shotgun (WGS) entry which is preliminary data.</text>
</comment>
<dbReference type="PANTHER" id="PTHR31111">
    <property type="entry name" value="BNAA05G37150D PROTEIN-RELATED"/>
    <property type="match status" value="1"/>
</dbReference>
<dbReference type="Pfam" id="PF00646">
    <property type="entry name" value="F-box"/>
    <property type="match status" value="1"/>
</dbReference>
<name>A0A178WKE8_ARATH</name>
<dbReference type="Pfam" id="PF08268">
    <property type="entry name" value="FBA_3"/>
    <property type="match status" value="1"/>
</dbReference>
<evidence type="ECO:0000256" key="1">
    <source>
        <dbReference type="SAM" id="MobiDB-lite"/>
    </source>
</evidence>
<dbReference type="SUPFAM" id="SSF81383">
    <property type="entry name" value="F-box domain"/>
    <property type="match status" value="1"/>
</dbReference>
<gene>
    <name evidence="3" type="ordered locus">AXX17_At1g33730</name>
</gene>
<dbReference type="PANTHER" id="PTHR31111:SF130">
    <property type="entry name" value="F-BOX ASSOCIATED UBIQUITINATION EFFECTOR FAMILY PROTEIN"/>
    <property type="match status" value="1"/>
</dbReference>
<evidence type="ECO:0000313" key="4">
    <source>
        <dbReference type="Proteomes" id="UP000078284"/>
    </source>
</evidence>
<evidence type="ECO:0000313" key="3">
    <source>
        <dbReference type="EMBL" id="OAP18696.1"/>
    </source>
</evidence>
<dbReference type="AlphaFoldDB" id="A0A178WKE8"/>
<dbReference type="NCBIfam" id="TIGR01640">
    <property type="entry name" value="F_box_assoc_1"/>
    <property type="match status" value="1"/>
</dbReference>
<organism evidence="3 4">
    <name type="scientific">Arabidopsis thaliana</name>
    <name type="common">Mouse-ear cress</name>
    <dbReference type="NCBI Taxonomy" id="3702"/>
    <lineage>
        <taxon>Eukaryota</taxon>
        <taxon>Viridiplantae</taxon>
        <taxon>Streptophyta</taxon>
        <taxon>Embryophyta</taxon>
        <taxon>Tracheophyta</taxon>
        <taxon>Spermatophyta</taxon>
        <taxon>Magnoliopsida</taxon>
        <taxon>eudicotyledons</taxon>
        <taxon>Gunneridae</taxon>
        <taxon>Pentapetalae</taxon>
        <taxon>rosids</taxon>
        <taxon>malvids</taxon>
        <taxon>Brassicales</taxon>
        <taxon>Brassicaceae</taxon>
        <taxon>Camelineae</taxon>
        <taxon>Arabidopsis</taxon>
    </lineage>
</organism>
<accession>A0A178WKE8</accession>
<dbReference type="InterPro" id="IPR017451">
    <property type="entry name" value="F-box-assoc_interact_dom"/>
</dbReference>
<dbReference type="SMART" id="SM00256">
    <property type="entry name" value="FBOX"/>
    <property type="match status" value="1"/>
</dbReference>
<dbReference type="PROSITE" id="PS50181">
    <property type="entry name" value="FBOX"/>
    <property type="match status" value="1"/>
</dbReference>
<feature type="compositionally biased region" description="Pro residues" evidence="1">
    <location>
        <begin position="382"/>
        <end position="392"/>
    </location>
</feature>
<sequence>MNRAENLDSIPTDLILEIFSRMSTKSIGRCRCVSKLWKSMLGHPYFTELFLTRSSDHPRLLFGVKRERQWLFFSSPQPQDLYEKSSLVDFHMNFSDFHMNFSGDIRRNECTYVSGLIYFPRMRIKNYLCDFRVICNPITGQYAILQLITFHEKRSFLGFDPIDKQFKVLRMKYNDRGIVVHHILTLEPGKMRWRKIRCPLAHEPFWEEICANGVLYYLAEPTDGGSYVICCFDVRSEKFKFIDAKCFGDFSIQLINYKGKLGGISWKYDTVDGKRTVELYMWVLEDVEKQKWSKYVYPLPGNSYHYSVAGVTAKGDIVFVKTYTSKPFYVFYVNPEKKTFQRVEIHGNHEVFDTNNLVYAFVDHVEDLQFDVMKKTYAAKPISPPKQKPKPPSTETSSREDHQGWISISSRKYHQVRTIAHRQQGRRKFESINKFNALYLDDGDEDTVAHQQRDHHTFKSISKFKAQRLLDDDEFTGVKTSKCDTSHLQNRVTAVHELHIWSITVGKVSLASQVSIKPEADTDAILDKVIEYIKRHHVTIQVEKEQNP</sequence>
<reference evidence="4" key="1">
    <citation type="journal article" date="2016" name="Proc. Natl. Acad. Sci. U.S.A.">
        <title>Chromosome-level assembly of Arabidopsis thaliana Ler reveals the extent of translocation and inversion polymorphisms.</title>
        <authorList>
            <person name="Zapata L."/>
            <person name="Ding J."/>
            <person name="Willing E.M."/>
            <person name="Hartwig B."/>
            <person name="Bezdan D."/>
            <person name="Jiao W.B."/>
            <person name="Patel V."/>
            <person name="Velikkakam James G."/>
            <person name="Koornneef M."/>
            <person name="Ossowski S."/>
            <person name="Schneeberger K."/>
        </authorList>
    </citation>
    <scope>NUCLEOTIDE SEQUENCE [LARGE SCALE GENOMIC DNA]</scope>
    <source>
        <strain evidence="4">cv. Landsberg erecta</strain>
    </source>
</reference>
<dbReference type="ExpressionAtlas" id="A0A178WKE8">
    <property type="expression patterns" value="baseline"/>
</dbReference>
<proteinExistence type="predicted"/>